<evidence type="ECO:0000313" key="1">
    <source>
        <dbReference type="EMBL" id="REH54484.1"/>
    </source>
</evidence>
<dbReference type="Pfam" id="PF16267">
    <property type="entry name" value="DUF4920"/>
    <property type="match status" value="1"/>
</dbReference>
<reference evidence="1 2" key="1">
    <citation type="submission" date="2018-08" db="EMBL/GenBank/DDBJ databases">
        <title>Genomic Encyclopedia of Type Strains, Phase IV (KMG-IV): sequencing the most valuable type-strain genomes for metagenomic binning, comparative biology and taxonomic classification.</title>
        <authorList>
            <person name="Goeker M."/>
        </authorList>
    </citation>
    <scope>NUCLEOTIDE SEQUENCE [LARGE SCALE GENOMIC DNA]</scope>
    <source>
        <strain evidence="1 2">DSM 18841</strain>
    </source>
</reference>
<dbReference type="PROSITE" id="PS51257">
    <property type="entry name" value="PROKAR_LIPOPROTEIN"/>
    <property type="match status" value="1"/>
</dbReference>
<keyword evidence="2" id="KW-1185">Reference proteome</keyword>
<comment type="caution">
    <text evidence="1">The sequence shown here is derived from an EMBL/GenBank/DDBJ whole genome shotgun (WGS) entry which is preliminary data.</text>
</comment>
<proteinExistence type="predicted"/>
<evidence type="ECO:0000313" key="2">
    <source>
        <dbReference type="Proteomes" id="UP000256884"/>
    </source>
</evidence>
<dbReference type="RefSeq" id="WP_115900144.1">
    <property type="nucleotide sequence ID" value="NZ_QUNS01000002.1"/>
</dbReference>
<dbReference type="InterPro" id="IPR032577">
    <property type="entry name" value="DUF4920"/>
</dbReference>
<dbReference type="AlphaFoldDB" id="A0A3E0I6V3"/>
<name>A0A3E0I6V3_9FLAO</name>
<dbReference type="EMBL" id="QUNS01000002">
    <property type="protein sequence ID" value="REH54484.1"/>
    <property type="molecule type" value="Genomic_DNA"/>
</dbReference>
<sequence length="170" mass="19336">MKRLLVFAMVLSIAFVSCKVENKKETTEANNVKEQKIEYASFGEEITDADVVSAEEMRAEFKNLKKGDTLNIKFTSTINEVCKKKGCWMKLDLGEEQESMVRFKDYGFFMPLNADNKEVVVNGKAFVTEISVNELQHYAKDAGKSEEEIAKITEPKYTYAFEADGVLMKK</sequence>
<dbReference type="OrthoDB" id="129527at2"/>
<gene>
    <name evidence="1" type="ORF">C7448_1023</name>
</gene>
<organism evidence="1 2">
    <name type="scientific">Tenacibaculum gallaicum</name>
    <dbReference type="NCBI Taxonomy" id="561505"/>
    <lineage>
        <taxon>Bacteria</taxon>
        <taxon>Pseudomonadati</taxon>
        <taxon>Bacteroidota</taxon>
        <taxon>Flavobacteriia</taxon>
        <taxon>Flavobacteriales</taxon>
        <taxon>Flavobacteriaceae</taxon>
        <taxon>Tenacibaculum</taxon>
    </lineage>
</organism>
<accession>A0A3E0I6V3</accession>
<protein>
    <submittedName>
        <fullName evidence="1">Uncharacterized protein DUF4920</fullName>
    </submittedName>
</protein>
<dbReference type="Proteomes" id="UP000256884">
    <property type="component" value="Unassembled WGS sequence"/>
</dbReference>